<dbReference type="AlphaFoldDB" id="A0A2R4VYL5"/>
<keyword evidence="10 12" id="KW-0067">ATP-binding</keyword>
<dbReference type="PANTHER" id="PTHR20861">
    <property type="entry name" value="HOMOSERINE/4-DIPHOSPHOCYTIDYL-2-C-METHYL-D-ERYTHRITOL KINASE"/>
    <property type="match status" value="1"/>
</dbReference>
<comment type="pathway">
    <text evidence="1 12">Amino-acid biosynthesis; L-threonine biosynthesis; L-threonine from L-aspartate: step 4/5.</text>
</comment>
<dbReference type="PROSITE" id="PS00627">
    <property type="entry name" value="GHMP_KINASES_ATP"/>
    <property type="match status" value="1"/>
</dbReference>
<dbReference type="InterPro" id="IPR014721">
    <property type="entry name" value="Ribsml_uS5_D2-typ_fold_subgr"/>
</dbReference>
<keyword evidence="12" id="KW-0963">Cytoplasm</keyword>
<dbReference type="PIRSF" id="PIRSF000676">
    <property type="entry name" value="Homoser_kin"/>
    <property type="match status" value="1"/>
</dbReference>
<dbReference type="RefSeq" id="WP_108308121.1">
    <property type="nucleotide sequence ID" value="NZ_CP020921.1"/>
</dbReference>
<keyword evidence="5 12" id="KW-0028">Amino-acid biosynthesis</keyword>
<dbReference type="Gene3D" id="3.30.70.890">
    <property type="entry name" value="GHMP kinase, C-terminal domain"/>
    <property type="match status" value="1"/>
</dbReference>
<dbReference type="Proteomes" id="UP000244792">
    <property type="component" value="Chromosome"/>
</dbReference>
<dbReference type="Pfam" id="PF08544">
    <property type="entry name" value="GHMP_kinases_C"/>
    <property type="match status" value="1"/>
</dbReference>
<dbReference type="Pfam" id="PF00288">
    <property type="entry name" value="GHMP_kinases_N"/>
    <property type="match status" value="1"/>
</dbReference>
<dbReference type="InterPro" id="IPR006203">
    <property type="entry name" value="GHMP_knse_ATP-bd_CS"/>
</dbReference>
<dbReference type="EMBL" id="CP020921">
    <property type="protein sequence ID" value="AWB09605.1"/>
    <property type="molecule type" value="Genomic_DNA"/>
</dbReference>
<evidence type="ECO:0000256" key="12">
    <source>
        <dbReference type="HAMAP-Rule" id="MF_00384"/>
    </source>
</evidence>
<dbReference type="GO" id="GO:0005737">
    <property type="term" value="C:cytoplasm"/>
    <property type="evidence" value="ECO:0007669"/>
    <property type="project" value="UniProtKB-SubCell"/>
</dbReference>
<evidence type="ECO:0000256" key="6">
    <source>
        <dbReference type="ARBA" id="ARBA00022679"/>
    </source>
</evidence>
<comment type="catalytic activity">
    <reaction evidence="11 12">
        <text>L-homoserine + ATP = O-phospho-L-homoserine + ADP + H(+)</text>
        <dbReference type="Rhea" id="RHEA:13985"/>
        <dbReference type="ChEBI" id="CHEBI:15378"/>
        <dbReference type="ChEBI" id="CHEBI:30616"/>
        <dbReference type="ChEBI" id="CHEBI:57476"/>
        <dbReference type="ChEBI" id="CHEBI:57590"/>
        <dbReference type="ChEBI" id="CHEBI:456216"/>
        <dbReference type="EC" id="2.7.1.39"/>
    </reaction>
</comment>
<keyword evidence="8 12" id="KW-0547">Nucleotide-binding</keyword>
<evidence type="ECO:0000256" key="3">
    <source>
        <dbReference type="ARBA" id="ARBA00012078"/>
    </source>
</evidence>
<feature type="binding site" evidence="12">
    <location>
        <begin position="80"/>
        <end position="90"/>
    </location>
    <ligand>
        <name>ATP</name>
        <dbReference type="ChEBI" id="CHEBI:30616"/>
    </ligand>
</feature>
<comment type="subcellular location">
    <subcellularLocation>
        <location evidence="12">Cytoplasm</location>
    </subcellularLocation>
</comment>
<evidence type="ECO:0000256" key="4">
    <source>
        <dbReference type="ARBA" id="ARBA00017858"/>
    </source>
</evidence>
<feature type="domain" description="GHMP kinase N-terminal" evidence="13">
    <location>
        <begin position="66"/>
        <end position="133"/>
    </location>
</feature>
<evidence type="ECO:0000256" key="7">
    <source>
        <dbReference type="ARBA" id="ARBA00022697"/>
    </source>
</evidence>
<dbReference type="KEGG" id="taci:TDSAC_0219"/>
<dbReference type="PRINTS" id="PR00958">
    <property type="entry name" value="HOMSERKINASE"/>
</dbReference>
<name>A0A2R4VYL5_THEAF</name>
<reference evidence="15 16" key="1">
    <citation type="submission" date="2017-04" db="EMBL/GenBank/DDBJ databases">
        <title>Genomic insights into metabolism of Thermodesulfobium acidiphilum.</title>
        <authorList>
            <person name="Toshchakov S.V."/>
            <person name="Frolov E.N."/>
            <person name="Kublanov I.V."/>
            <person name="Samarov N.I."/>
            <person name="Novikov A."/>
            <person name="Lebedinsky A.V."/>
            <person name="Bonch-Osmolovskaya E.A."/>
            <person name="Chernyh N.A."/>
        </authorList>
    </citation>
    <scope>NUCLEOTIDE SEQUENCE [LARGE SCALE GENOMIC DNA]</scope>
    <source>
        <strain evidence="15 16">3127-1</strain>
    </source>
</reference>
<evidence type="ECO:0000259" key="13">
    <source>
        <dbReference type="Pfam" id="PF00288"/>
    </source>
</evidence>
<evidence type="ECO:0000256" key="1">
    <source>
        <dbReference type="ARBA" id="ARBA00005015"/>
    </source>
</evidence>
<evidence type="ECO:0000259" key="14">
    <source>
        <dbReference type="Pfam" id="PF08544"/>
    </source>
</evidence>
<evidence type="ECO:0000256" key="10">
    <source>
        <dbReference type="ARBA" id="ARBA00022840"/>
    </source>
</evidence>
<gene>
    <name evidence="12" type="primary">thrB</name>
    <name evidence="15" type="ORF">TDSAC_0219</name>
</gene>
<dbReference type="GO" id="GO:0005524">
    <property type="term" value="F:ATP binding"/>
    <property type="evidence" value="ECO:0007669"/>
    <property type="project" value="UniProtKB-UniRule"/>
</dbReference>
<keyword evidence="6 12" id="KW-0808">Transferase</keyword>
<evidence type="ECO:0000256" key="2">
    <source>
        <dbReference type="ARBA" id="ARBA00007370"/>
    </source>
</evidence>
<evidence type="ECO:0000256" key="11">
    <source>
        <dbReference type="ARBA" id="ARBA00049375"/>
    </source>
</evidence>
<evidence type="ECO:0000256" key="5">
    <source>
        <dbReference type="ARBA" id="ARBA00022605"/>
    </source>
</evidence>
<accession>A0A2R4VYL5</accession>
<dbReference type="PANTHER" id="PTHR20861:SF1">
    <property type="entry name" value="HOMOSERINE KINASE"/>
    <property type="match status" value="1"/>
</dbReference>
<comment type="function">
    <text evidence="12">Catalyzes the ATP-dependent phosphorylation of L-homoserine to L-homoserine phosphate.</text>
</comment>
<dbReference type="OrthoDB" id="9769912at2"/>
<evidence type="ECO:0000256" key="8">
    <source>
        <dbReference type="ARBA" id="ARBA00022741"/>
    </source>
</evidence>
<dbReference type="InterPro" id="IPR006204">
    <property type="entry name" value="GHMP_kinase_N_dom"/>
</dbReference>
<dbReference type="InterPro" id="IPR013750">
    <property type="entry name" value="GHMP_kinase_C_dom"/>
</dbReference>
<feature type="domain" description="GHMP kinase C-terminal" evidence="14">
    <location>
        <begin position="210"/>
        <end position="273"/>
    </location>
</feature>
<dbReference type="GO" id="GO:0009088">
    <property type="term" value="P:threonine biosynthetic process"/>
    <property type="evidence" value="ECO:0007669"/>
    <property type="project" value="UniProtKB-UniRule"/>
</dbReference>
<evidence type="ECO:0000313" key="16">
    <source>
        <dbReference type="Proteomes" id="UP000244792"/>
    </source>
</evidence>
<dbReference type="InterPro" id="IPR036554">
    <property type="entry name" value="GHMP_kinase_C_sf"/>
</dbReference>
<dbReference type="EC" id="2.7.1.39" evidence="3 12"/>
<dbReference type="HAMAP" id="MF_00384">
    <property type="entry name" value="Homoser_kinase"/>
    <property type="match status" value="1"/>
</dbReference>
<keyword evidence="9 12" id="KW-0418">Kinase</keyword>
<protein>
    <recommendedName>
        <fullName evidence="4 12">Homoserine kinase</fullName>
        <shortName evidence="12">HK</shortName>
        <shortName evidence="12">HSK</shortName>
        <ecNumber evidence="3 12">2.7.1.39</ecNumber>
    </recommendedName>
</protein>
<dbReference type="SUPFAM" id="SSF55060">
    <property type="entry name" value="GHMP Kinase, C-terminal domain"/>
    <property type="match status" value="1"/>
</dbReference>
<dbReference type="GO" id="GO:0004413">
    <property type="term" value="F:homoserine kinase activity"/>
    <property type="evidence" value="ECO:0007669"/>
    <property type="project" value="UniProtKB-UniRule"/>
</dbReference>
<proteinExistence type="inferred from homology"/>
<dbReference type="InterPro" id="IPR000870">
    <property type="entry name" value="Homoserine_kinase"/>
</dbReference>
<sequence length="285" mass="31799">MDRFYEKIPCSTSNLGAGYDVFGLSLELFLEIEARFGLRKVINLPRHLENSLLNIESKVHKILSIEKPKSLTWNVNSKIPIGKGLGSSASLIVGILKIVSFAHSIRLSDQELIALASSIEGHPDNVSPTILGGLTISFTDPDGNFKAIKASIREFPKSVVFVPDFSLQTRKARQVVPCEVKVSDAIKNISQTNIILESLYSKRYNIMKYAIHDRLHENYRASLIPGYIEVKNKIMNDGAYFASLSGAGPSIFAFVPEDFDPEGAVHKWLEFGVKAKYYFLNVYLK</sequence>
<dbReference type="Gene3D" id="3.30.230.10">
    <property type="match status" value="1"/>
</dbReference>
<keyword evidence="7 12" id="KW-0791">Threonine biosynthesis</keyword>
<organism evidence="15 16">
    <name type="scientific">Thermodesulfobium acidiphilum</name>
    <dbReference type="NCBI Taxonomy" id="1794699"/>
    <lineage>
        <taxon>Bacteria</taxon>
        <taxon>Pseudomonadati</taxon>
        <taxon>Thermodesulfobiota</taxon>
        <taxon>Thermodesulfobiia</taxon>
        <taxon>Thermodesulfobiales</taxon>
        <taxon>Thermodesulfobiaceae</taxon>
        <taxon>Thermodesulfobium</taxon>
    </lineage>
</organism>
<dbReference type="UniPathway" id="UPA00050">
    <property type="reaction ID" value="UER00064"/>
</dbReference>
<dbReference type="InterPro" id="IPR020568">
    <property type="entry name" value="Ribosomal_Su5_D2-typ_SF"/>
</dbReference>
<dbReference type="SUPFAM" id="SSF54211">
    <property type="entry name" value="Ribosomal protein S5 domain 2-like"/>
    <property type="match status" value="1"/>
</dbReference>
<comment type="similarity">
    <text evidence="2 12">Belongs to the GHMP kinase family. Homoserine kinase subfamily.</text>
</comment>
<keyword evidence="16" id="KW-1185">Reference proteome</keyword>
<dbReference type="NCBIfam" id="TIGR00191">
    <property type="entry name" value="thrB"/>
    <property type="match status" value="1"/>
</dbReference>
<evidence type="ECO:0000256" key="9">
    <source>
        <dbReference type="ARBA" id="ARBA00022777"/>
    </source>
</evidence>
<evidence type="ECO:0000313" key="15">
    <source>
        <dbReference type="EMBL" id="AWB09605.1"/>
    </source>
</evidence>